<evidence type="ECO:0000313" key="1">
    <source>
        <dbReference type="EMBL" id="MEH2555244.1"/>
    </source>
</evidence>
<sequence length="228" mass="23860">MSDTVRVLSTLALKGAVHGLAGRYQTAGGARIDADFAPTLALLERLRTGEAADVVILTREGLDEVVRDGRVVAESCVDLARSWVGIAVRVGATHPDISTEAALCAALLGARSVAYSRLGASGILFAKLIERLGIAADINAKAQIIQQGFTAERLASGEADLAVQQISELKQVGGIEVVGPIPYELQTPAVFSAGRMAATHRPAETDRLLRFLASPEAAPALRESGLEP</sequence>
<dbReference type="EMBL" id="JAZHRV010000001">
    <property type="protein sequence ID" value="MEH2555244.1"/>
    <property type="molecule type" value="Genomic_DNA"/>
</dbReference>
<keyword evidence="2" id="KW-1185">Reference proteome</keyword>
<accession>A0ABU8B9M8</accession>
<protein>
    <submittedName>
        <fullName evidence="1">Molybdate transport system substrate-binding protein</fullName>
    </submittedName>
</protein>
<dbReference type="Gene3D" id="3.40.190.10">
    <property type="entry name" value="Periplasmic binding protein-like II"/>
    <property type="match status" value="2"/>
</dbReference>
<dbReference type="RefSeq" id="WP_334480268.1">
    <property type="nucleotide sequence ID" value="NZ_JAZHRV010000001.1"/>
</dbReference>
<organism evidence="1 2">
    <name type="scientific">Bradyrhizobium algeriense</name>
    <dbReference type="NCBI Taxonomy" id="634784"/>
    <lineage>
        <taxon>Bacteria</taxon>
        <taxon>Pseudomonadati</taxon>
        <taxon>Pseudomonadota</taxon>
        <taxon>Alphaproteobacteria</taxon>
        <taxon>Hyphomicrobiales</taxon>
        <taxon>Nitrobacteraceae</taxon>
        <taxon>Bradyrhizobium</taxon>
    </lineage>
</organism>
<proteinExistence type="predicted"/>
<dbReference type="PANTHER" id="PTHR30632:SF11">
    <property type="entry name" value="BLR4797 PROTEIN"/>
    <property type="match status" value="1"/>
</dbReference>
<name>A0ABU8B9M8_9BRAD</name>
<dbReference type="InterPro" id="IPR050682">
    <property type="entry name" value="ModA/WtpA"/>
</dbReference>
<reference evidence="1 2" key="1">
    <citation type="submission" date="2024-02" db="EMBL/GenBank/DDBJ databases">
        <title>Adaptive strategies in a cosmopolitan and abundant soil bacterium.</title>
        <authorList>
            <person name="Carini P."/>
        </authorList>
    </citation>
    <scope>NUCLEOTIDE SEQUENCE [LARGE SCALE GENOMIC DNA]</scope>
    <source>
        <strain evidence="1 2">AZCC 1608</strain>
    </source>
</reference>
<dbReference type="Pfam" id="PF13531">
    <property type="entry name" value="SBP_bac_11"/>
    <property type="match status" value="1"/>
</dbReference>
<comment type="caution">
    <text evidence="1">The sequence shown here is derived from an EMBL/GenBank/DDBJ whole genome shotgun (WGS) entry which is preliminary data.</text>
</comment>
<dbReference type="Proteomes" id="UP001364224">
    <property type="component" value="Unassembled WGS sequence"/>
</dbReference>
<gene>
    <name evidence="1" type="ORF">V1286_002773</name>
</gene>
<evidence type="ECO:0000313" key="2">
    <source>
        <dbReference type="Proteomes" id="UP001364224"/>
    </source>
</evidence>
<dbReference type="PANTHER" id="PTHR30632">
    <property type="entry name" value="MOLYBDATE-BINDING PERIPLASMIC PROTEIN"/>
    <property type="match status" value="1"/>
</dbReference>
<dbReference type="SUPFAM" id="SSF53850">
    <property type="entry name" value="Periplasmic binding protein-like II"/>
    <property type="match status" value="1"/>
</dbReference>